<feature type="domain" description="Protein kinase" evidence="17">
    <location>
        <begin position="69"/>
        <end position="324"/>
    </location>
</feature>
<keyword evidence="6 19" id="KW-0418">Kinase</keyword>
<evidence type="ECO:0000256" key="16">
    <source>
        <dbReference type="SAM" id="MobiDB-lite"/>
    </source>
</evidence>
<dbReference type="PROSITE" id="PS00108">
    <property type="entry name" value="PROTEIN_KINASE_ST"/>
    <property type="match status" value="1"/>
</dbReference>
<dbReference type="GO" id="GO:0009626">
    <property type="term" value="P:plant-type hypersensitive response"/>
    <property type="evidence" value="ECO:0007669"/>
    <property type="project" value="UniProtKB-KW"/>
</dbReference>
<name>F6HBZ4_VITVI</name>
<evidence type="ECO:0000259" key="17">
    <source>
        <dbReference type="PROSITE" id="PS50011"/>
    </source>
</evidence>
<comment type="similarity">
    <text evidence="9">Belongs to the protein kinase superfamily. STE Ser/Thr protein kinase family. MAP kinase kinase subfamily.</text>
</comment>
<feature type="compositionally biased region" description="Low complexity" evidence="16">
    <location>
        <begin position="333"/>
        <end position="342"/>
    </location>
</feature>
<evidence type="ECO:0000313" key="19">
    <source>
        <dbReference type="EMBL" id="QIQ28489.1"/>
    </source>
</evidence>
<keyword evidence="4" id="KW-0808">Transferase</keyword>
<comment type="catalytic activity">
    <reaction evidence="12">
        <text>L-threonyl-[protein] + ATP = O-phospho-L-threonyl-[protein] + ADP + H(+)</text>
        <dbReference type="Rhea" id="RHEA:46608"/>
        <dbReference type="Rhea" id="RHEA-COMP:11060"/>
        <dbReference type="Rhea" id="RHEA-COMP:11605"/>
        <dbReference type="ChEBI" id="CHEBI:15378"/>
        <dbReference type="ChEBI" id="CHEBI:30013"/>
        <dbReference type="ChEBI" id="CHEBI:30616"/>
        <dbReference type="ChEBI" id="CHEBI:61977"/>
        <dbReference type="ChEBI" id="CHEBI:456216"/>
        <dbReference type="EC" id="2.7.12.2"/>
    </reaction>
</comment>
<dbReference type="OrthoDB" id="8693905at2759"/>
<dbReference type="PROSITE" id="PS50011">
    <property type="entry name" value="PROTEIN_KINASE_DOM"/>
    <property type="match status" value="1"/>
</dbReference>
<dbReference type="InterPro" id="IPR011009">
    <property type="entry name" value="Kinase-like_dom_sf"/>
</dbReference>
<dbReference type="AlphaFoldDB" id="F6HBZ4"/>
<dbReference type="InterPro" id="IPR008271">
    <property type="entry name" value="Ser/Thr_kinase_AS"/>
</dbReference>
<feature type="compositionally biased region" description="Low complexity" evidence="16">
    <location>
        <begin position="48"/>
        <end position="62"/>
    </location>
</feature>
<feature type="region of interest" description="Disordered" evidence="16">
    <location>
        <begin position="1"/>
        <end position="62"/>
    </location>
</feature>
<evidence type="ECO:0000256" key="9">
    <source>
        <dbReference type="ARBA" id="ARBA00038035"/>
    </source>
</evidence>
<dbReference type="STRING" id="29760.F6HBZ4"/>
<dbReference type="GO" id="GO:0004708">
    <property type="term" value="F:MAP kinase kinase activity"/>
    <property type="evidence" value="ECO:0007669"/>
    <property type="project" value="UniProtKB-EC"/>
</dbReference>
<reference evidence="19" key="3">
    <citation type="submission" date="2020-03" db="EMBL/GenBank/DDBJ databases">
        <authorList>
            <person name="Wang G."/>
        </authorList>
    </citation>
    <scope>NUCLEOTIDE SEQUENCE</scope>
    <source>
        <tissue evidence="19">Tissue nutritive</tissue>
    </source>
</reference>
<feature type="compositionally biased region" description="Low complexity" evidence="16">
    <location>
        <begin position="28"/>
        <end position="37"/>
    </location>
</feature>
<dbReference type="PANTHER" id="PTHR24361:SF762">
    <property type="entry name" value="MITOGEN-ACTIVATED PROTEIN KINASE KINASE 5"/>
    <property type="match status" value="1"/>
</dbReference>
<keyword evidence="20" id="KW-1185">Reference proteome</keyword>
<dbReference type="FunCoup" id="F6HBZ4">
    <property type="interactions" value="1057"/>
</dbReference>
<dbReference type="PaxDb" id="29760-VIT_09s0018g01820.t01"/>
<evidence type="ECO:0000256" key="15">
    <source>
        <dbReference type="RuleBase" id="RU000304"/>
    </source>
</evidence>
<evidence type="ECO:0000256" key="6">
    <source>
        <dbReference type="ARBA" id="ARBA00022777"/>
    </source>
</evidence>
<dbReference type="FunFam" id="1.10.510.10:FF:000350">
    <property type="entry name" value="Mitogen-activated protein kinase 2"/>
    <property type="match status" value="1"/>
</dbReference>
<dbReference type="Gene3D" id="3.30.200.20">
    <property type="entry name" value="Phosphorylase Kinase, domain 1"/>
    <property type="match status" value="1"/>
</dbReference>
<dbReference type="GO" id="GO:0010227">
    <property type="term" value="P:floral organ abscission"/>
    <property type="evidence" value="ECO:0007669"/>
    <property type="project" value="UniProtKB-ARBA"/>
</dbReference>
<evidence type="ECO:0000256" key="12">
    <source>
        <dbReference type="ARBA" id="ARBA00049299"/>
    </source>
</evidence>
<dbReference type="HOGENOM" id="CLU_000288_63_23_1"/>
<keyword evidence="2" id="KW-0597">Phosphoprotein</keyword>
<comment type="catalytic activity">
    <reaction evidence="11">
        <text>L-seryl-[protein] + ATP = O-phospho-L-seryl-[protein] + ADP + H(+)</text>
        <dbReference type="Rhea" id="RHEA:17989"/>
        <dbReference type="Rhea" id="RHEA-COMP:9863"/>
        <dbReference type="Rhea" id="RHEA-COMP:11604"/>
        <dbReference type="ChEBI" id="CHEBI:15378"/>
        <dbReference type="ChEBI" id="CHEBI:29999"/>
        <dbReference type="ChEBI" id="CHEBI:30616"/>
        <dbReference type="ChEBI" id="CHEBI:83421"/>
        <dbReference type="ChEBI" id="CHEBI:456216"/>
        <dbReference type="EC" id="2.7.12.2"/>
    </reaction>
</comment>
<dbReference type="GO" id="GO:0010229">
    <property type="term" value="P:inflorescence development"/>
    <property type="evidence" value="ECO:0007669"/>
    <property type="project" value="UniProtKB-ARBA"/>
</dbReference>
<keyword evidence="3" id="KW-0381">Hypersensitive response</keyword>
<protein>
    <recommendedName>
        <fullName evidence="10">mitogen-activated protein kinase kinase</fullName>
        <ecNumber evidence="10">2.7.12.2</ecNumber>
    </recommendedName>
</protein>
<dbReference type="InterPro" id="IPR053235">
    <property type="entry name" value="Ser_Thr_kinase"/>
</dbReference>
<evidence type="ECO:0000313" key="20">
    <source>
        <dbReference type="Proteomes" id="UP000009183"/>
    </source>
</evidence>
<evidence type="ECO:0000256" key="8">
    <source>
        <dbReference type="ARBA" id="ARBA00022840"/>
    </source>
</evidence>
<dbReference type="CDD" id="cd06623">
    <property type="entry name" value="PKc_MAPKK_plant_like"/>
    <property type="match status" value="1"/>
</dbReference>
<dbReference type="Pfam" id="PF00069">
    <property type="entry name" value="Pkinase"/>
    <property type="match status" value="1"/>
</dbReference>
<evidence type="ECO:0000256" key="1">
    <source>
        <dbReference type="ARBA" id="ARBA00022527"/>
    </source>
</evidence>
<evidence type="ECO:0000256" key="11">
    <source>
        <dbReference type="ARBA" id="ARBA00049014"/>
    </source>
</evidence>
<evidence type="ECO:0000256" key="4">
    <source>
        <dbReference type="ARBA" id="ARBA00022679"/>
    </source>
</evidence>
<organism evidence="18 20">
    <name type="scientific">Vitis vinifera</name>
    <name type="common">Grape</name>
    <dbReference type="NCBI Taxonomy" id="29760"/>
    <lineage>
        <taxon>Eukaryota</taxon>
        <taxon>Viridiplantae</taxon>
        <taxon>Streptophyta</taxon>
        <taxon>Embryophyta</taxon>
        <taxon>Tracheophyta</taxon>
        <taxon>Spermatophyta</taxon>
        <taxon>Magnoliopsida</taxon>
        <taxon>eudicotyledons</taxon>
        <taxon>Gunneridae</taxon>
        <taxon>Pentapetalae</taxon>
        <taxon>rosids</taxon>
        <taxon>Vitales</taxon>
        <taxon>Vitaceae</taxon>
        <taxon>Viteae</taxon>
        <taxon>Vitis</taxon>
    </lineage>
</organism>
<evidence type="ECO:0000313" key="18">
    <source>
        <dbReference type="EMBL" id="CCB49727.1"/>
    </source>
</evidence>
<dbReference type="SUPFAM" id="SSF56112">
    <property type="entry name" value="Protein kinase-like (PK-like)"/>
    <property type="match status" value="1"/>
</dbReference>
<evidence type="ECO:0000256" key="10">
    <source>
        <dbReference type="ARBA" id="ARBA00038999"/>
    </source>
</evidence>
<reference evidence="20" key="1">
    <citation type="journal article" date="2007" name="Nature">
        <title>The grapevine genome sequence suggests ancestral hexaploidization in major angiosperm phyla.</title>
        <authorList>
            <consortium name="The French-Italian Public Consortium for Grapevine Genome Characterization."/>
            <person name="Jaillon O."/>
            <person name="Aury J.-M."/>
            <person name="Noel B."/>
            <person name="Policriti A."/>
            <person name="Clepet C."/>
            <person name="Casagrande A."/>
            <person name="Choisne N."/>
            <person name="Aubourg S."/>
            <person name="Vitulo N."/>
            <person name="Jubin C."/>
            <person name="Vezzi A."/>
            <person name="Legeai F."/>
            <person name="Hugueney P."/>
            <person name="Dasilva C."/>
            <person name="Horner D."/>
            <person name="Mica E."/>
            <person name="Jublot D."/>
            <person name="Poulain J."/>
            <person name="Bruyere C."/>
            <person name="Billault A."/>
            <person name="Segurens B."/>
            <person name="Gouyvenoux M."/>
            <person name="Ugarte E."/>
            <person name="Cattonaro F."/>
            <person name="Anthouard V."/>
            <person name="Vico V."/>
            <person name="Del Fabbro C."/>
            <person name="Alaux M."/>
            <person name="Di Gaspero G."/>
            <person name="Dumas V."/>
            <person name="Felice N."/>
            <person name="Paillard S."/>
            <person name="Juman I."/>
            <person name="Moroldo M."/>
            <person name="Scalabrin S."/>
            <person name="Canaguier A."/>
            <person name="Le Clainche I."/>
            <person name="Malacrida G."/>
            <person name="Durand E."/>
            <person name="Pesole G."/>
            <person name="Laucou V."/>
            <person name="Chatelet P."/>
            <person name="Merdinoglu D."/>
            <person name="Delledonne M."/>
            <person name="Pezzotti M."/>
            <person name="Lecharny A."/>
            <person name="Scarpelli C."/>
            <person name="Artiguenave F."/>
            <person name="Pe M.E."/>
            <person name="Valle G."/>
            <person name="Morgante M."/>
            <person name="Caboche M."/>
            <person name="Adam-Blondon A.-F."/>
            <person name="Weissenbach J."/>
            <person name="Quetier F."/>
            <person name="Wincker P."/>
        </authorList>
    </citation>
    <scope>NUCLEOTIDE SEQUENCE [LARGE SCALE GENOMIC DNA]</scope>
    <source>
        <strain evidence="20">cv. Pinot noir / PN40024</strain>
    </source>
</reference>
<feature type="region of interest" description="Disordered" evidence="16">
    <location>
        <begin position="328"/>
        <end position="356"/>
    </location>
</feature>
<feature type="compositionally biased region" description="Low complexity" evidence="16">
    <location>
        <begin position="9"/>
        <end position="19"/>
    </location>
</feature>
<dbReference type="EMBL" id="FN595513">
    <property type="protein sequence ID" value="CCB49727.1"/>
    <property type="molecule type" value="Genomic_DNA"/>
</dbReference>
<keyword evidence="1 15" id="KW-0723">Serine/threonine-protein kinase</keyword>
<dbReference type="GO" id="GO:0004674">
    <property type="term" value="F:protein serine/threonine kinase activity"/>
    <property type="evidence" value="ECO:0000318"/>
    <property type="project" value="GO_Central"/>
</dbReference>
<dbReference type="SMART" id="SM00220">
    <property type="entry name" value="S_TKc"/>
    <property type="match status" value="1"/>
</dbReference>
<proteinExistence type="evidence at transcript level"/>
<dbReference type="Gene3D" id="1.10.510.10">
    <property type="entry name" value="Transferase(Phosphotransferase) domain 1"/>
    <property type="match status" value="1"/>
</dbReference>
<dbReference type="FunFam" id="3.30.200.20:FF:000388">
    <property type="entry name" value="Mitogen-activated protein kinase 2"/>
    <property type="match status" value="1"/>
</dbReference>
<evidence type="ECO:0000256" key="3">
    <source>
        <dbReference type="ARBA" id="ARBA00022667"/>
    </source>
</evidence>
<dbReference type="PANTHER" id="PTHR24361">
    <property type="entry name" value="MITOGEN-ACTIVATED KINASE KINASE KINASE"/>
    <property type="match status" value="1"/>
</dbReference>
<dbReference type="InterPro" id="IPR017441">
    <property type="entry name" value="Protein_kinase_ATP_BS"/>
</dbReference>
<comment type="catalytic activity">
    <reaction evidence="13">
        <text>L-tyrosyl-[protein] + ATP = O-phospho-L-tyrosyl-[protein] + ADP + H(+)</text>
        <dbReference type="Rhea" id="RHEA:10596"/>
        <dbReference type="Rhea" id="RHEA-COMP:10136"/>
        <dbReference type="Rhea" id="RHEA-COMP:20101"/>
        <dbReference type="ChEBI" id="CHEBI:15378"/>
        <dbReference type="ChEBI" id="CHEBI:30616"/>
        <dbReference type="ChEBI" id="CHEBI:46858"/>
        <dbReference type="ChEBI" id="CHEBI:61978"/>
        <dbReference type="ChEBI" id="CHEBI:456216"/>
        <dbReference type="EC" id="2.7.12.2"/>
    </reaction>
</comment>
<evidence type="ECO:0000256" key="2">
    <source>
        <dbReference type="ARBA" id="ARBA00022553"/>
    </source>
</evidence>
<evidence type="ECO:0000256" key="14">
    <source>
        <dbReference type="PROSITE-ProRule" id="PRU10141"/>
    </source>
</evidence>
<keyword evidence="8 14" id="KW-0067">ATP-binding</keyword>
<feature type="binding site" evidence="14">
    <location>
        <position position="98"/>
    </location>
    <ligand>
        <name>ATP</name>
        <dbReference type="ChEBI" id="CHEBI:30616"/>
    </ligand>
</feature>
<keyword evidence="5 14" id="KW-0547">Nucleotide-binding</keyword>
<dbReference type="EC" id="2.7.12.2" evidence="10"/>
<accession>F6HBZ4</accession>
<dbReference type="Proteomes" id="UP000009183">
    <property type="component" value="Chromosome 9"/>
</dbReference>
<dbReference type="GO" id="GO:0005524">
    <property type="term" value="F:ATP binding"/>
    <property type="evidence" value="ECO:0007669"/>
    <property type="project" value="UniProtKB-UniRule"/>
</dbReference>
<evidence type="ECO:0000256" key="5">
    <source>
        <dbReference type="ARBA" id="ARBA00022741"/>
    </source>
</evidence>
<gene>
    <name evidence="18" type="ordered locus">VIT_09s0018g01820</name>
</gene>
<dbReference type="GO" id="GO:0005737">
    <property type="term" value="C:cytoplasm"/>
    <property type="evidence" value="ECO:0000318"/>
    <property type="project" value="GO_Central"/>
</dbReference>
<sequence>MKPNQPPTAAASSSAANTRIRPRRRPDLTLPLPQRDPSLAVPLPLPPTSAQSSSSGGAAAAATPAFSELERINRIGSGSGGTVYKVLHRPTGRLYALKVIYGNHDDDVLRQICREIEILRDVDNPNVVKCHDMYDHAGEIQVLLEHMDGGSLEGTHIADELALSDLAFQILSGLHYLHRRKIVHRDIKPSNLLINARRQVKIADFGVSRILAQTMDPCNSSVGTIAYMSPERINTDLNHGRYDGYAGDIWSLGVSILEFYLGRFPFAVGRQGDWASLMCAICMSQPPEAPVTASREFRDFISRCLQRDPAVRWSADKLLRHPFVLQSQRRRGQSQSQVHHPPQLLPPPRLHSSTRPTGSVRVQAYESMSSPDGVLPGQRKIVFHDCPHLSLFLYKLILFFPLKGQKANHRMLHMGMREIQ</sequence>
<dbReference type="PROSITE" id="PS00107">
    <property type="entry name" value="PROTEIN_KINASE_ATP"/>
    <property type="match status" value="1"/>
</dbReference>
<dbReference type="eggNOG" id="KOG0581">
    <property type="taxonomic scope" value="Eukaryota"/>
</dbReference>
<evidence type="ECO:0000256" key="13">
    <source>
        <dbReference type="ARBA" id="ARBA00051693"/>
    </source>
</evidence>
<evidence type="ECO:0000256" key="7">
    <source>
        <dbReference type="ARBA" id="ARBA00022821"/>
    </source>
</evidence>
<dbReference type="EMBL" id="MT154080">
    <property type="protein sequence ID" value="QIQ28489.1"/>
    <property type="molecule type" value="mRNA"/>
</dbReference>
<dbReference type="InterPro" id="IPR000719">
    <property type="entry name" value="Prot_kinase_dom"/>
</dbReference>
<keyword evidence="7" id="KW-0611">Plant defense</keyword>
<reference evidence="18" key="2">
    <citation type="submission" date="2011-05" db="EMBL/GenBank/DDBJ databases">
        <title>High quality assembly and annotation of grapevine genome.</title>
        <authorList>
            <person name="Vitulo N."/>
            <person name="Olivier J."/>
            <person name="Forcato C."/>
            <person name="Albiero A."/>
            <person name="D'Angelo M."/>
            <person name="Zimbello R."/>
            <person name="Schiavon R."/>
            <person name="Rigobello C."/>
            <person name="Policriti A."/>
            <person name="Clepet C."/>
            <person name="Casagrande A."/>
            <person name="Choisne N."/>
            <person name="Vezzi A."/>
            <person name="Hugueney P."/>
            <person name="Horner D."/>
            <person name="Mica E."/>
            <person name="Cattonaro F."/>
            <person name="Del Fabbro C."/>
            <person name="Alaux M."/>
            <person name="Di Gaspero G."/>
            <person name="Scalabrin S."/>
            <person name="Pesole G."/>
            <person name="Delledonne M."/>
            <person name="Pezzotti M."/>
            <person name="Pe E.M."/>
            <person name="Caboche M."/>
            <person name="Adam-Blondon A.-F."/>
            <person name="Weissenbach J."/>
            <person name="Quetier F."/>
            <person name="Wincker P."/>
            <person name="Morgante M."/>
            <person name="Valle G."/>
        </authorList>
    </citation>
    <scope>NUCLEOTIDE SEQUENCE</scope>
</reference>